<evidence type="ECO:0000256" key="1">
    <source>
        <dbReference type="SAM" id="Phobius"/>
    </source>
</evidence>
<keyword evidence="2" id="KW-0560">Oxidoreductase</keyword>
<feature type="transmembrane region" description="Helical" evidence="1">
    <location>
        <begin position="224"/>
        <end position="243"/>
    </location>
</feature>
<keyword evidence="3" id="KW-1185">Reference proteome</keyword>
<name>A0ABU6IFV4_9ACTN</name>
<comment type="caution">
    <text evidence="2">The sequence shown here is derived from an EMBL/GenBank/DDBJ whole genome shotgun (WGS) entry which is preliminary data.</text>
</comment>
<feature type="transmembrane region" description="Helical" evidence="1">
    <location>
        <begin position="12"/>
        <end position="34"/>
    </location>
</feature>
<dbReference type="InterPro" id="IPR007059">
    <property type="entry name" value="DmsC"/>
</dbReference>
<keyword evidence="1" id="KW-0472">Membrane</keyword>
<gene>
    <name evidence="2" type="ORF">VIN30_02555</name>
</gene>
<sequence>METALNEITLVLFTTIAPAGLVGYAVMALYTVAVRDRARAEAASRYLVVPLVLVITGLIASATHLGTPANALYVLSGAGRSPLANEVVAVVAFLVAGGAWWMVSFRDDVSERLRRVAVTVVLIAAAVALYFISVAYSIPWVPTWALPTVPVTLWLGALASGVPVGLFGLAAAGQAPGARFAALALLAGAAATVGNAVVLGIQWADLASIETTLVAAPDLVPWTPAVIAAFAVLATAALGACAWAEQHRGPHRTFVEGSCVLAVLVACFLVRFTFYAMRMTAGV</sequence>
<keyword evidence="1" id="KW-1133">Transmembrane helix</keyword>
<dbReference type="Pfam" id="PF04976">
    <property type="entry name" value="DmsC"/>
    <property type="match status" value="1"/>
</dbReference>
<dbReference type="PANTHER" id="PTHR38095">
    <property type="entry name" value="ANAEROBIC DIMETHYL SULFOXIDE REDUCTASE CHAIN YNFH"/>
    <property type="match status" value="1"/>
</dbReference>
<feature type="transmembrane region" description="Helical" evidence="1">
    <location>
        <begin position="180"/>
        <end position="204"/>
    </location>
</feature>
<feature type="transmembrane region" description="Helical" evidence="1">
    <location>
        <begin position="255"/>
        <end position="277"/>
    </location>
</feature>
<protein>
    <submittedName>
        <fullName evidence="2">DmsC/YnfH family molybdoenzyme membrane anchor subunit</fullName>
        <ecNumber evidence="2">1.8.5.3</ecNumber>
    </submittedName>
</protein>
<feature type="transmembrane region" description="Helical" evidence="1">
    <location>
        <begin position="116"/>
        <end position="139"/>
    </location>
</feature>
<feature type="transmembrane region" description="Helical" evidence="1">
    <location>
        <begin position="151"/>
        <end position="173"/>
    </location>
</feature>
<reference evidence="2 3" key="1">
    <citation type="submission" date="2024-01" db="EMBL/GenBank/DDBJ databases">
        <title>novel species in genus Adlercreutzia.</title>
        <authorList>
            <person name="Liu X."/>
        </authorList>
    </citation>
    <scope>NUCLEOTIDE SEQUENCE [LARGE SCALE GENOMIC DNA]</scope>
    <source>
        <strain evidence="2 3">R7</strain>
    </source>
</reference>
<evidence type="ECO:0000313" key="3">
    <source>
        <dbReference type="Proteomes" id="UP001349994"/>
    </source>
</evidence>
<proteinExistence type="predicted"/>
<organism evidence="2 3">
    <name type="scientific">Adlercreutzia wanghongyangiae</name>
    <dbReference type="NCBI Taxonomy" id="3111451"/>
    <lineage>
        <taxon>Bacteria</taxon>
        <taxon>Bacillati</taxon>
        <taxon>Actinomycetota</taxon>
        <taxon>Coriobacteriia</taxon>
        <taxon>Eggerthellales</taxon>
        <taxon>Eggerthellaceae</taxon>
        <taxon>Adlercreutzia</taxon>
    </lineage>
</organism>
<dbReference type="GO" id="GO:0016491">
    <property type="term" value="F:oxidoreductase activity"/>
    <property type="evidence" value="ECO:0007669"/>
    <property type="project" value="UniProtKB-KW"/>
</dbReference>
<evidence type="ECO:0000313" key="2">
    <source>
        <dbReference type="EMBL" id="MEC4175328.1"/>
    </source>
</evidence>
<dbReference type="RefSeq" id="WP_338209038.1">
    <property type="nucleotide sequence ID" value="NZ_JAYMFF010000002.1"/>
</dbReference>
<dbReference type="PANTHER" id="PTHR38095:SF2">
    <property type="entry name" value="ANAEROBIC DIMETHYL SULFOXIDE REDUCTASE CHAIN C"/>
    <property type="match status" value="1"/>
</dbReference>
<dbReference type="EMBL" id="JAYMFF010000002">
    <property type="protein sequence ID" value="MEC4175328.1"/>
    <property type="molecule type" value="Genomic_DNA"/>
</dbReference>
<feature type="transmembrane region" description="Helical" evidence="1">
    <location>
        <begin position="87"/>
        <end position="104"/>
    </location>
</feature>
<dbReference type="EC" id="1.8.5.3" evidence="2"/>
<accession>A0ABU6IFV4</accession>
<keyword evidence="1" id="KW-0812">Transmembrane</keyword>
<feature type="transmembrane region" description="Helical" evidence="1">
    <location>
        <begin position="46"/>
        <end position="67"/>
    </location>
</feature>
<dbReference type="Proteomes" id="UP001349994">
    <property type="component" value="Unassembled WGS sequence"/>
</dbReference>